<dbReference type="VEuPathDB" id="FungiDB:BO70DRAFT_393909"/>
<dbReference type="EMBL" id="MSFL01000005">
    <property type="protein sequence ID" value="PWY88184.1"/>
    <property type="molecule type" value="Genomic_DNA"/>
</dbReference>
<dbReference type="Proteomes" id="UP000247233">
    <property type="component" value="Unassembled WGS sequence"/>
</dbReference>
<gene>
    <name evidence="2" type="ORF">BO70DRAFT_393909</name>
</gene>
<protein>
    <recommendedName>
        <fullName evidence="4">Cyanovirin-N domain-containing protein</fullName>
    </recommendedName>
</protein>
<name>A0A317WNX4_9EURO</name>
<feature type="chain" id="PRO_5016268666" description="Cyanovirin-N domain-containing protein" evidence="1">
    <location>
        <begin position="18"/>
        <end position="102"/>
    </location>
</feature>
<evidence type="ECO:0000313" key="3">
    <source>
        <dbReference type="Proteomes" id="UP000247233"/>
    </source>
</evidence>
<evidence type="ECO:0008006" key="4">
    <source>
        <dbReference type="Google" id="ProtNLM"/>
    </source>
</evidence>
<dbReference type="RefSeq" id="XP_025401720.1">
    <property type="nucleotide sequence ID" value="XM_025546419.1"/>
</dbReference>
<keyword evidence="1" id="KW-0732">Signal</keyword>
<reference evidence="2 3" key="1">
    <citation type="submission" date="2016-12" db="EMBL/GenBank/DDBJ databases">
        <title>The genomes of Aspergillus section Nigri reveals drivers in fungal speciation.</title>
        <authorList>
            <consortium name="DOE Joint Genome Institute"/>
            <person name="Vesth T.C."/>
            <person name="Nybo J."/>
            <person name="Theobald S."/>
            <person name="Brandl J."/>
            <person name="Frisvad J.C."/>
            <person name="Nielsen K.F."/>
            <person name="Lyhne E.K."/>
            <person name="Kogle M.E."/>
            <person name="Kuo A."/>
            <person name="Riley R."/>
            <person name="Clum A."/>
            <person name="Nolan M."/>
            <person name="Lipzen A."/>
            <person name="Salamov A."/>
            <person name="Henrissat B."/>
            <person name="Wiebenga A."/>
            <person name="De Vries R.P."/>
            <person name="Grigoriev I.V."/>
            <person name="Mortensen U.H."/>
            <person name="Andersen M.R."/>
            <person name="Baker S.E."/>
        </authorList>
    </citation>
    <scope>NUCLEOTIDE SEQUENCE [LARGE SCALE GENOMIC DNA]</scope>
    <source>
        <strain evidence="2 3">CBS 117.55</strain>
    </source>
</reference>
<organism evidence="2 3">
    <name type="scientific">Aspergillus heteromorphus CBS 117.55</name>
    <dbReference type="NCBI Taxonomy" id="1448321"/>
    <lineage>
        <taxon>Eukaryota</taxon>
        <taxon>Fungi</taxon>
        <taxon>Dikarya</taxon>
        <taxon>Ascomycota</taxon>
        <taxon>Pezizomycotina</taxon>
        <taxon>Eurotiomycetes</taxon>
        <taxon>Eurotiomycetidae</taxon>
        <taxon>Eurotiales</taxon>
        <taxon>Aspergillaceae</taxon>
        <taxon>Aspergillus</taxon>
        <taxon>Aspergillus subgen. Circumdati</taxon>
    </lineage>
</organism>
<sequence length="102" mass="11002">MPSLKSLILLVIPAAVAEMQIGTTTEFRECSVNPRPIFAQTCIGFNSTGSTNFTRGVGCRQYGNTLCNGNYTTSGYRSGCFENIRFLQSFGTTSGGLYCFAS</sequence>
<comment type="caution">
    <text evidence="2">The sequence shown here is derived from an EMBL/GenBank/DDBJ whole genome shotgun (WGS) entry which is preliminary data.</text>
</comment>
<feature type="signal peptide" evidence="1">
    <location>
        <begin position="1"/>
        <end position="17"/>
    </location>
</feature>
<dbReference type="AlphaFoldDB" id="A0A317WNX4"/>
<keyword evidence="3" id="KW-1185">Reference proteome</keyword>
<evidence type="ECO:0000313" key="2">
    <source>
        <dbReference type="EMBL" id="PWY88184.1"/>
    </source>
</evidence>
<dbReference type="GeneID" id="37068656"/>
<accession>A0A317WNX4</accession>
<proteinExistence type="predicted"/>
<evidence type="ECO:0000256" key="1">
    <source>
        <dbReference type="SAM" id="SignalP"/>
    </source>
</evidence>
<dbReference type="OrthoDB" id="4419146at2759"/>